<organism evidence="1 2">
    <name type="scientific">Trichinella zimbabwensis</name>
    <dbReference type="NCBI Taxonomy" id="268475"/>
    <lineage>
        <taxon>Eukaryota</taxon>
        <taxon>Metazoa</taxon>
        <taxon>Ecdysozoa</taxon>
        <taxon>Nematoda</taxon>
        <taxon>Enoplea</taxon>
        <taxon>Dorylaimia</taxon>
        <taxon>Trichinellida</taxon>
        <taxon>Trichinellidae</taxon>
        <taxon>Trichinella</taxon>
    </lineage>
</organism>
<gene>
    <name evidence="1" type="ORF">T11_806</name>
</gene>
<dbReference type="EMBL" id="JYDP01000090">
    <property type="protein sequence ID" value="KRZ08217.1"/>
    <property type="molecule type" value="Genomic_DNA"/>
</dbReference>
<name>A0A0V1HCW1_9BILA</name>
<dbReference type="Proteomes" id="UP000055024">
    <property type="component" value="Unassembled WGS sequence"/>
</dbReference>
<proteinExistence type="predicted"/>
<comment type="caution">
    <text evidence="1">The sequence shown here is derived from an EMBL/GenBank/DDBJ whole genome shotgun (WGS) entry which is preliminary data.</text>
</comment>
<dbReference type="OrthoDB" id="5919988at2759"/>
<protein>
    <submittedName>
        <fullName evidence="1">Uncharacterized protein</fullName>
    </submittedName>
</protein>
<evidence type="ECO:0000313" key="2">
    <source>
        <dbReference type="Proteomes" id="UP000055024"/>
    </source>
</evidence>
<evidence type="ECO:0000313" key="1">
    <source>
        <dbReference type="EMBL" id="KRZ08217.1"/>
    </source>
</evidence>
<accession>A0A0V1HCW1</accession>
<reference evidence="1 2" key="1">
    <citation type="submission" date="2015-01" db="EMBL/GenBank/DDBJ databases">
        <title>Evolution of Trichinella species and genotypes.</title>
        <authorList>
            <person name="Korhonen P.K."/>
            <person name="Edoardo P."/>
            <person name="Giuseppe L.R."/>
            <person name="Gasser R.B."/>
        </authorList>
    </citation>
    <scope>NUCLEOTIDE SEQUENCE [LARGE SCALE GENOMIC DNA]</scope>
    <source>
        <strain evidence="1">ISS1029</strain>
    </source>
</reference>
<sequence>MDENLPSVDCCKEGLGVQGTHIRYLSPLTTQNSSALLRFLQKSLLPCEAESQIRKLRALCKLSLLCTLRLGSPECKRQNCSPSSLVNCICIQAKSQINYDCPTLTVRCLNTADSKPKHKTRYTTVPIHRVNSVIIATFSQMKMQNLTVFTDNKVRP</sequence>
<keyword evidence="2" id="KW-1185">Reference proteome</keyword>
<dbReference type="AlphaFoldDB" id="A0A0V1HCW1"/>